<dbReference type="RefSeq" id="WP_053550717.1">
    <property type="nucleotide sequence ID" value="NZ_CP010802.1"/>
</dbReference>
<reference evidence="1 2" key="1">
    <citation type="submission" date="2015-07" db="EMBL/GenBank/DDBJ databases">
        <title>Isolation and Genomic Characterization of a Novel Halophilic Metal-Reducing Deltaproteobacterium from the Deep Subsurface.</title>
        <authorList>
            <person name="Badalamenti J.P."/>
            <person name="Summers Z.M."/>
            <person name="Gralnick J.A."/>
            <person name="Bond D.R."/>
        </authorList>
    </citation>
    <scope>NUCLEOTIDE SEQUENCE [LARGE SCALE GENOMIC DNA]</scope>
    <source>
        <strain evidence="1 2">WTL</strain>
    </source>
</reference>
<sequence>MSEVIKKAIQDLIGIINNNPQIATSVFRASSYSEQGSFAVRSQIRGFSAVMDEPLELGGTDTGPNPVEMLLAALGGCQEIVYRAYAAVMGLEIERIEVHAKGYLDLRGLLNLAEVPAGFSRVSFTTRIVSGEPEEKIRQLAEMVEKHCPVMDTLMRAVEVSGKVEVMRPEVPAEPPHVVLSEIPAD</sequence>
<dbReference type="EMBL" id="CP010802">
    <property type="protein sequence ID" value="ALC16636.1"/>
    <property type="molecule type" value="Genomic_DNA"/>
</dbReference>
<dbReference type="PATRIC" id="fig|1603606.3.peg.2021"/>
<protein>
    <submittedName>
        <fullName evidence="1">Putative OsmC-like protein</fullName>
    </submittedName>
</protein>
<dbReference type="KEGG" id="des:DSOUD_1864"/>
<organism evidence="1 2">
    <name type="scientific">Desulfuromonas soudanensis</name>
    <dbReference type="NCBI Taxonomy" id="1603606"/>
    <lineage>
        <taxon>Bacteria</taxon>
        <taxon>Pseudomonadati</taxon>
        <taxon>Thermodesulfobacteriota</taxon>
        <taxon>Desulfuromonadia</taxon>
        <taxon>Desulfuromonadales</taxon>
        <taxon>Desulfuromonadaceae</taxon>
        <taxon>Desulfuromonas</taxon>
    </lineage>
</organism>
<dbReference type="AlphaFoldDB" id="A0A0M5INN3"/>
<evidence type="ECO:0000313" key="1">
    <source>
        <dbReference type="EMBL" id="ALC16636.1"/>
    </source>
</evidence>
<dbReference type="InterPro" id="IPR052924">
    <property type="entry name" value="OsmC/Ohr_hydroprdx_reductase"/>
</dbReference>
<dbReference type="Proteomes" id="UP000057158">
    <property type="component" value="Chromosome"/>
</dbReference>
<dbReference type="SUPFAM" id="SSF82784">
    <property type="entry name" value="OsmC-like"/>
    <property type="match status" value="1"/>
</dbReference>
<evidence type="ECO:0000313" key="2">
    <source>
        <dbReference type="Proteomes" id="UP000057158"/>
    </source>
</evidence>
<dbReference type="InterPro" id="IPR015946">
    <property type="entry name" value="KH_dom-like_a/b"/>
</dbReference>
<dbReference type="Pfam" id="PF02566">
    <property type="entry name" value="OsmC"/>
    <property type="match status" value="1"/>
</dbReference>
<dbReference type="PANTHER" id="PTHR35368:SF1">
    <property type="entry name" value="HYDROPEROXIDE REDUCTASE"/>
    <property type="match status" value="1"/>
</dbReference>
<proteinExistence type="predicted"/>
<accession>A0A0M5INN3</accession>
<name>A0A0M5INN3_9BACT</name>
<keyword evidence="2" id="KW-1185">Reference proteome</keyword>
<dbReference type="PANTHER" id="PTHR35368">
    <property type="entry name" value="HYDROPEROXIDE REDUCTASE"/>
    <property type="match status" value="1"/>
</dbReference>
<dbReference type="OrthoDB" id="5356953at2"/>
<gene>
    <name evidence="1" type="ORF">DSOUD_1864</name>
</gene>
<dbReference type="InterPro" id="IPR036102">
    <property type="entry name" value="OsmC/Ohrsf"/>
</dbReference>
<dbReference type="Gene3D" id="3.30.300.20">
    <property type="match status" value="1"/>
</dbReference>
<dbReference type="InterPro" id="IPR003718">
    <property type="entry name" value="OsmC/Ohr_fam"/>
</dbReference>
<dbReference type="STRING" id="1603606.DSOUD_1864"/>